<dbReference type="EC" id="6.1.1.16" evidence="14"/>
<dbReference type="PRINTS" id="PR00983">
    <property type="entry name" value="TRNASYNTHCYS"/>
</dbReference>
<keyword evidence="9" id="KW-0862">Zinc</keyword>
<evidence type="ECO:0000256" key="13">
    <source>
        <dbReference type="ARBA" id="ARBA00047398"/>
    </source>
</evidence>
<comment type="catalytic activity">
    <reaction evidence="13 14">
        <text>tRNA(Cys) + L-cysteine + ATP = L-cysteinyl-tRNA(Cys) + AMP + diphosphate</text>
        <dbReference type="Rhea" id="RHEA:17773"/>
        <dbReference type="Rhea" id="RHEA-COMP:9661"/>
        <dbReference type="Rhea" id="RHEA-COMP:9679"/>
        <dbReference type="ChEBI" id="CHEBI:30616"/>
        <dbReference type="ChEBI" id="CHEBI:33019"/>
        <dbReference type="ChEBI" id="CHEBI:35235"/>
        <dbReference type="ChEBI" id="CHEBI:78442"/>
        <dbReference type="ChEBI" id="CHEBI:78517"/>
        <dbReference type="ChEBI" id="CHEBI:456215"/>
        <dbReference type="EC" id="6.1.1.16"/>
    </reaction>
</comment>
<dbReference type="InterPro" id="IPR009080">
    <property type="entry name" value="tRNAsynth_Ia_anticodon-bd"/>
</dbReference>
<dbReference type="InterPro" id="IPR024909">
    <property type="entry name" value="Cys-tRNA/MSH_ligase"/>
</dbReference>
<feature type="domain" description="Cysteinyl-tRNA synthetase class Ia DALR" evidence="15">
    <location>
        <begin position="301"/>
        <end position="368"/>
    </location>
</feature>
<dbReference type="InterPro" id="IPR014729">
    <property type="entry name" value="Rossmann-like_a/b/a_fold"/>
</dbReference>
<evidence type="ECO:0000256" key="7">
    <source>
        <dbReference type="ARBA" id="ARBA00022723"/>
    </source>
</evidence>
<dbReference type="InterPro" id="IPR015273">
    <property type="entry name" value="Cys-tRNA-synt_Ia_DALR"/>
</dbReference>
<evidence type="ECO:0000256" key="10">
    <source>
        <dbReference type="ARBA" id="ARBA00022840"/>
    </source>
</evidence>
<dbReference type="GO" id="GO:0006423">
    <property type="term" value="P:cysteinyl-tRNA aminoacylation"/>
    <property type="evidence" value="ECO:0007669"/>
    <property type="project" value="UniProtKB-UniRule"/>
</dbReference>
<dbReference type="Pfam" id="PF09190">
    <property type="entry name" value="DALR_2"/>
    <property type="match status" value="1"/>
</dbReference>
<dbReference type="SUPFAM" id="SSF47323">
    <property type="entry name" value="Anticodon-binding domain of a subclass of class I aminoacyl-tRNA synthetases"/>
    <property type="match status" value="1"/>
</dbReference>
<evidence type="ECO:0000256" key="12">
    <source>
        <dbReference type="ARBA" id="ARBA00023146"/>
    </source>
</evidence>
<dbReference type="Pfam" id="PF01406">
    <property type="entry name" value="tRNA-synt_1e"/>
    <property type="match status" value="1"/>
</dbReference>
<evidence type="ECO:0000256" key="9">
    <source>
        <dbReference type="ARBA" id="ARBA00022833"/>
    </source>
</evidence>
<evidence type="ECO:0000256" key="14">
    <source>
        <dbReference type="HAMAP-Rule" id="MF_00041"/>
    </source>
</evidence>
<evidence type="ECO:0000256" key="4">
    <source>
        <dbReference type="ARBA" id="ARBA00011245"/>
    </source>
</evidence>
<keyword evidence="8 14" id="KW-0547">Nucleotide-binding</keyword>
<comment type="subunit">
    <text evidence="4 14">Monomer.</text>
</comment>
<gene>
    <name evidence="14 16" type="primary">cysS</name>
    <name evidence="16" type="ORF">Q2T42_18340</name>
</gene>
<protein>
    <recommendedName>
        <fullName evidence="14">Cysteine--tRNA ligase</fullName>
        <ecNumber evidence="14">6.1.1.16</ecNumber>
    </recommendedName>
    <alternativeName>
        <fullName evidence="14">Cysteinyl-tRNA synthetase</fullName>
        <shortName evidence="14">CysRS</shortName>
    </alternativeName>
</protein>
<dbReference type="Gene3D" id="1.20.120.1910">
    <property type="entry name" value="Cysteine-tRNA ligase, C-terminal anti-codon recognition domain"/>
    <property type="match status" value="1"/>
</dbReference>
<keyword evidence="11 14" id="KW-0648">Protein biosynthesis</keyword>
<evidence type="ECO:0000313" key="16">
    <source>
        <dbReference type="EMBL" id="WNZ43803.1"/>
    </source>
</evidence>
<dbReference type="InterPro" id="IPR032678">
    <property type="entry name" value="tRNA-synt_1_cat_dom"/>
</dbReference>
<evidence type="ECO:0000256" key="5">
    <source>
        <dbReference type="ARBA" id="ARBA00022490"/>
    </source>
</evidence>
<feature type="binding site" evidence="14">
    <location>
        <position position="215"/>
    </location>
    <ligand>
        <name>ATP</name>
        <dbReference type="ChEBI" id="CHEBI:30616"/>
    </ligand>
</feature>
<sequence>MRSVTILVRSPSNSGAVTLVNFWKGLTEEIVDRYIAAYFRDIRRLNILDADEYPRVTEHILEIHQLIQALEAKGYAYAIEGDIYYDVRRFAEYGKLSGRSLNQMQSGASGRVDPNDPERKKRYPADFALWKAAKSDEPAWDSPWGKGRPGWHIECSAMIRARLGDTIDIHGGGGDLVFPHHENEIAQSEALTDQPLARYWLHNGMVTVNGEKMSKSLGNFTTIRDLLDGKWLEYPHPIDPVAIRLFVLQAHYRKPLDFTPNAIEAAEKGWQTLKEALTLDLQMLNLSPQILSELDSASVEQFQTALDDDFNTAAALAVLFELAKLLKREFYLRYYCEPHELSDIQLFQRSQTLIQLAQVVGLEVQQSLARFEIDVDWVESRIQQRQQARQARQYAESDRIRDELQSMGITIIDQPGGLTRWYRT</sequence>
<feature type="short sequence motif" description="'KMSKS' region" evidence="14">
    <location>
        <begin position="212"/>
        <end position="216"/>
    </location>
</feature>
<dbReference type="GO" id="GO:0005524">
    <property type="term" value="F:ATP binding"/>
    <property type="evidence" value="ECO:0007669"/>
    <property type="project" value="UniProtKB-UniRule"/>
</dbReference>
<evidence type="ECO:0000256" key="1">
    <source>
        <dbReference type="ARBA" id="ARBA00001947"/>
    </source>
</evidence>
<comment type="caution">
    <text evidence="14">Lacks conserved residue(s) required for the propagation of feature annotation.</text>
</comment>
<dbReference type="AlphaFoldDB" id="A0AA96WQN9"/>
<evidence type="ECO:0000256" key="3">
    <source>
        <dbReference type="ARBA" id="ARBA00005594"/>
    </source>
</evidence>
<comment type="cofactor">
    <cofactor evidence="1">
        <name>Zn(2+)</name>
        <dbReference type="ChEBI" id="CHEBI:29105"/>
    </cofactor>
</comment>
<comment type="subcellular location">
    <subcellularLocation>
        <location evidence="2 14">Cytoplasm</location>
    </subcellularLocation>
</comment>
<evidence type="ECO:0000256" key="11">
    <source>
        <dbReference type="ARBA" id="ARBA00022917"/>
    </source>
</evidence>
<dbReference type="SUPFAM" id="SSF52374">
    <property type="entry name" value="Nucleotidylyl transferase"/>
    <property type="match status" value="1"/>
</dbReference>
<keyword evidence="7" id="KW-0479">Metal-binding</keyword>
<dbReference type="RefSeq" id="WP_316425994.1">
    <property type="nucleotide sequence ID" value="NZ_CP130144.1"/>
</dbReference>
<dbReference type="PANTHER" id="PTHR10890:SF3">
    <property type="entry name" value="CYSTEINE--TRNA LIGASE, CYTOPLASMIC"/>
    <property type="match status" value="1"/>
</dbReference>
<keyword evidence="5 14" id="KW-0963">Cytoplasm</keyword>
<dbReference type="HAMAP" id="MF_00041">
    <property type="entry name" value="Cys_tRNA_synth"/>
    <property type="match status" value="1"/>
</dbReference>
<keyword evidence="12 14" id="KW-0030">Aminoacyl-tRNA synthetase</keyword>
<evidence type="ECO:0000256" key="2">
    <source>
        <dbReference type="ARBA" id="ARBA00004496"/>
    </source>
</evidence>
<reference evidence="16" key="2">
    <citation type="submission" date="2023-07" db="EMBL/GenBank/DDBJ databases">
        <authorList>
            <person name="Bai X.-H."/>
            <person name="Wang H.-H."/>
            <person name="Wang J."/>
            <person name="Ma M.-Y."/>
            <person name="Hu H.-H."/>
            <person name="Song Z.-L."/>
            <person name="Ma H.-G."/>
            <person name="Fan Y."/>
            <person name="Du C.-Y."/>
            <person name="Xu J.-C."/>
        </authorList>
    </citation>
    <scope>NUCLEOTIDE SEQUENCE</scope>
    <source>
        <strain evidence="16">CZ1</strain>
    </source>
</reference>
<dbReference type="EMBL" id="CP130144">
    <property type="protein sequence ID" value="WNZ43803.1"/>
    <property type="molecule type" value="Genomic_DNA"/>
</dbReference>
<dbReference type="GO" id="GO:0005829">
    <property type="term" value="C:cytosol"/>
    <property type="evidence" value="ECO:0007669"/>
    <property type="project" value="TreeGrafter"/>
</dbReference>
<dbReference type="NCBIfam" id="TIGR00435">
    <property type="entry name" value="cysS"/>
    <property type="match status" value="1"/>
</dbReference>
<name>A0AA96WQN9_LEPBY</name>
<reference evidence="16" key="1">
    <citation type="journal article" date="2023" name="Plants (Basel)">
        <title>Genomic Analysis of Leptolyngbya boryana CZ1 Reveals Efficient Carbon Fixation Modules.</title>
        <authorList>
            <person name="Bai X."/>
            <person name="Wang H."/>
            <person name="Cheng W."/>
            <person name="Wang J."/>
            <person name="Ma M."/>
            <person name="Hu H."/>
            <person name="Song Z."/>
            <person name="Ma H."/>
            <person name="Fan Y."/>
            <person name="Du C."/>
            <person name="Xu J."/>
        </authorList>
    </citation>
    <scope>NUCLEOTIDE SEQUENCE</scope>
    <source>
        <strain evidence="16">CZ1</strain>
    </source>
</reference>
<evidence type="ECO:0000256" key="8">
    <source>
        <dbReference type="ARBA" id="ARBA00022741"/>
    </source>
</evidence>
<dbReference type="Gene3D" id="3.40.50.620">
    <property type="entry name" value="HUPs"/>
    <property type="match status" value="1"/>
</dbReference>
<accession>A0AA96WQN9</accession>
<proteinExistence type="inferred from homology"/>
<dbReference type="GO" id="GO:0004817">
    <property type="term" value="F:cysteine-tRNA ligase activity"/>
    <property type="evidence" value="ECO:0007669"/>
    <property type="project" value="UniProtKB-UniRule"/>
</dbReference>
<dbReference type="InterPro" id="IPR015803">
    <property type="entry name" value="Cys-tRNA-ligase"/>
</dbReference>
<comment type="similarity">
    <text evidence="3 14">Belongs to the class-I aminoacyl-tRNA synthetase family.</text>
</comment>
<keyword evidence="10 14" id="KW-0067">ATP-binding</keyword>
<dbReference type="PANTHER" id="PTHR10890">
    <property type="entry name" value="CYSTEINYL-TRNA SYNTHETASE"/>
    <property type="match status" value="1"/>
</dbReference>
<dbReference type="GO" id="GO:0046872">
    <property type="term" value="F:metal ion binding"/>
    <property type="evidence" value="ECO:0007669"/>
    <property type="project" value="UniProtKB-KW"/>
</dbReference>
<evidence type="ECO:0000259" key="15">
    <source>
        <dbReference type="SMART" id="SM00840"/>
    </source>
</evidence>
<dbReference type="SMART" id="SM00840">
    <property type="entry name" value="DALR_2"/>
    <property type="match status" value="1"/>
</dbReference>
<organism evidence="16">
    <name type="scientific">Leptolyngbya boryana CZ1</name>
    <dbReference type="NCBI Taxonomy" id="3060204"/>
    <lineage>
        <taxon>Bacteria</taxon>
        <taxon>Bacillati</taxon>
        <taxon>Cyanobacteriota</taxon>
        <taxon>Cyanophyceae</taxon>
        <taxon>Leptolyngbyales</taxon>
        <taxon>Leptolyngbyaceae</taxon>
        <taxon>Leptolyngbya group</taxon>
        <taxon>Leptolyngbya</taxon>
    </lineage>
</organism>
<keyword evidence="6 14" id="KW-0436">Ligase</keyword>
<evidence type="ECO:0000256" key="6">
    <source>
        <dbReference type="ARBA" id="ARBA00022598"/>
    </source>
</evidence>